<comment type="similarity">
    <text evidence="2">Belongs to the bacterial ribosomal protein bS16 family.</text>
</comment>
<dbReference type="AlphaFoldDB" id="A0A445LK67"/>
<dbReference type="GO" id="GO:0015935">
    <property type="term" value="C:small ribosomal subunit"/>
    <property type="evidence" value="ECO:0007669"/>
    <property type="project" value="TreeGrafter"/>
</dbReference>
<evidence type="ECO:0000256" key="3">
    <source>
        <dbReference type="ARBA" id="ARBA00022980"/>
    </source>
</evidence>
<keyword evidence="3 6" id="KW-0689">Ribosomal protein</keyword>
<keyword evidence="4" id="KW-0687">Ribonucleoprotein</keyword>
<sequence>MYHTLRLKHLRRRQDQERRRRIFLLRRQLCIAMHQNHRGLVGARGDSGLLVLFLRLRYGVGGDPETHHGVGLHPSCHLHEAIRLSNLAIDVRSQRKGRDFRKVSFYDPIKNQTYLNIFVILYFLERDAQPKETV</sequence>
<dbReference type="PANTHER" id="PTHR12919:SF20">
    <property type="entry name" value="SMALL RIBOSOMAL SUBUNIT PROTEIN BS16M"/>
    <property type="match status" value="1"/>
</dbReference>
<keyword evidence="7" id="KW-1185">Reference proteome</keyword>
<dbReference type="GO" id="GO:0005739">
    <property type="term" value="C:mitochondrion"/>
    <property type="evidence" value="ECO:0007669"/>
    <property type="project" value="GOC"/>
</dbReference>
<evidence type="ECO:0000313" key="7">
    <source>
        <dbReference type="Proteomes" id="UP000289340"/>
    </source>
</evidence>
<dbReference type="InterPro" id="IPR000307">
    <property type="entry name" value="Ribosomal_bS16"/>
</dbReference>
<evidence type="ECO:0000256" key="5">
    <source>
        <dbReference type="ARBA" id="ARBA00035371"/>
    </source>
</evidence>
<accession>A0A445LK67</accession>
<name>A0A445LK67_GLYSO</name>
<evidence type="ECO:0000256" key="2">
    <source>
        <dbReference type="ARBA" id="ARBA00006668"/>
    </source>
</evidence>
<gene>
    <name evidence="6" type="ORF">D0Y65_003069</name>
</gene>
<evidence type="ECO:0000256" key="1">
    <source>
        <dbReference type="ARBA" id="ARBA00004229"/>
    </source>
</evidence>
<dbReference type="Proteomes" id="UP000289340">
    <property type="component" value="Chromosome 2"/>
</dbReference>
<dbReference type="PANTHER" id="PTHR12919">
    <property type="entry name" value="30S RIBOSOMAL PROTEIN S16"/>
    <property type="match status" value="1"/>
</dbReference>
<dbReference type="GO" id="GO:0009507">
    <property type="term" value="C:chloroplast"/>
    <property type="evidence" value="ECO:0007669"/>
    <property type="project" value="UniProtKB-SubCell"/>
</dbReference>
<dbReference type="SUPFAM" id="SSF54565">
    <property type="entry name" value="Ribosomal protein S16"/>
    <property type="match status" value="1"/>
</dbReference>
<dbReference type="Gene3D" id="3.30.1320.10">
    <property type="match status" value="1"/>
</dbReference>
<comment type="subcellular location">
    <subcellularLocation>
        <location evidence="1">Plastid</location>
        <location evidence="1">Chloroplast</location>
    </subcellularLocation>
</comment>
<organism evidence="6 7">
    <name type="scientific">Glycine soja</name>
    <name type="common">Wild soybean</name>
    <dbReference type="NCBI Taxonomy" id="3848"/>
    <lineage>
        <taxon>Eukaryota</taxon>
        <taxon>Viridiplantae</taxon>
        <taxon>Streptophyta</taxon>
        <taxon>Embryophyta</taxon>
        <taxon>Tracheophyta</taxon>
        <taxon>Spermatophyta</taxon>
        <taxon>Magnoliopsida</taxon>
        <taxon>eudicotyledons</taxon>
        <taxon>Gunneridae</taxon>
        <taxon>Pentapetalae</taxon>
        <taxon>rosids</taxon>
        <taxon>fabids</taxon>
        <taxon>Fabales</taxon>
        <taxon>Fabaceae</taxon>
        <taxon>Papilionoideae</taxon>
        <taxon>50 kb inversion clade</taxon>
        <taxon>NPAAA clade</taxon>
        <taxon>indigoferoid/millettioid clade</taxon>
        <taxon>Phaseoleae</taxon>
        <taxon>Glycine</taxon>
        <taxon>Glycine subgen. Soja</taxon>
    </lineage>
</organism>
<evidence type="ECO:0000256" key="4">
    <source>
        <dbReference type="ARBA" id="ARBA00023274"/>
    </source>
</evidence>
<dbReference type="GO" id="GO:0003735">
    <property type="term" value="F:structural constituent of ribosome"/>
    <property type="evidence" value="ECO:0007669"/>
    <property type="project" value="InterPro"/>
</dbReference>
<dbReference type="GO" id="GO:0032543">
    <property type="term" value="P:mitochondrial translation"/>
    <property type="evidence" value="ECO:0007669"/>
    <property type="project" value="TreeGrafter"/>
</dbReference>
<proteinExistence type="inferred from homology"/>
<protein>
    <recommendedName>
        <fullName evidence="5">30S ribosomal protein S16, chloroplastic</fullName>
    </recommendedName>
</protein>
<dbReference type="EMBL" id="QZWG01000002">
    <property type="protein sequence ID" value="RZC23574.1"/>
    <property type="molecule type" value="Genomic_DNA"/>
</dbReference>
<dbReference type="InterPro" id="IPR023803">
    <property type="entry name" value="Ribosomal_bS16_dom_sf"/>
</dbReference>
<evidence type="ECO:0000313" key="6">
    <source>
        <dbReference type="EMBL" id="RZC23574.1"/>
    </source>
</evidence>
<reference evidence="6 7" key="1">
    <citation type="submission" date="2018-09" db="EMBL/GenBank/DDBJ databases">
        <title>A high-quality reference genome of wild soybean provides a powerful tool to mine soybean genomes.</title>
        <authorList>
            <person name="Xie M."/>
            <person name="Chung C.Y.L."/>
            <person name="Li M.-W."/>
            <person name="Wong F.-L."/>
            <person name="Chan T.-F."/>
            <person name="Lam H.-M."/>
        </authorList>
    </citation>
    <scope>NUCLEOTIDE SEQUENCE [LARGE SCALE GENOMIC DNA]</scope>
    <source>
        <strain evidence="7">cv. W05</strain>
        <tissue evidence="6">Hypocotyl of etiolated seedlings</tissue>
    </source>
</reference>
<comment type="caution">
    <text evidence="6">The sequence shown here is derived from an EMBL/GenBank/DDBJ whole genome shotgun (WGS) entry which is preliminary data.</text>
</comment>